<accession>A0A1V3U2B4</accession>
<reference evidence="2 3" key="1">
    <citation type="submission" date="2016-11" db="EMBL/GenBank/DDBJ databases">
        <title>Genome sequence and comparative genomic analysis of clinical strain Elizabethkingia meningoseptica 61421 PRCM.</title>
        <authorList>
            <person name="Wang M."/>
            <person name="Hu S."/>
            <person name="Cao L."/>
            <person name="Jiang T."/>
            <person name="Zhou Y."/>
            <person name="Ming D."/>
        </authorList>
    </citation>
    <scope>NUCLEOTIDE SEQUENCE [LARGE SCALE GENOMIC DNA]</scope>
    <source>
        <strain evidence="2 3">61421 PRCM</strain>
    </source>
</reference>
<dbReference type="RefSeq" id="WP_069214948.1">
    <property type="nucleotide sequence ID" value="NZ_CP016378.1"/>
</dbReference>
<dbReference type="InterPro" id="IPR005135">
    <property type="entry name" value="Endo/exonuclease/phosphatase"/>
</dbReference>
<evidence type="ECO:0000259" key="1">
    <source>
        <dbReference type="Pfam" id="PF03372"/>
    </source>
</evidence>
<dbReference type="EMBL" id="MPOG01000007">
    <property type="protein sequence ID" value="OOH96669.1"/>
    <property type="molecule type" value="Genomic_DNA"/>
</dbReference>
<sequence>MIQFIRKGIITCSMLLLSGIYGLSKAQQVKVLTYNIYHGEKNYERGKSNLEAIAAIINEYKPDFVAMQEVDSMTVRTAGFNHGIRKDLVQELAKLTGMYGHFGKAMDYDNGGYGEGILSRFPDQPTVYKLPIPKGGEERAFITIQHTFPNGKTITFGGTHLCHEFEDNRITQVKEVAAIATAKNTPAVILGDFNITPDTKPYKVMASKMNDAAVLYGNPTLTFPYDNPKYRLDYIFLDKKSKWKVKDVKVIKNDASDHMPVLVTLSLQ</sequence>
<dbReference type="Gene3D" id="3.60.10.10">
    <property type="entry name" value="Endonuclease/exonuclease/phosphatase"/>
    <property type="match status" value="1"/>
</dbReference>
<dbReference type="InterPro" id="IPR036691">
    <property type="entry name" value="Endo/exonu/phosph_ase_sf"/>
</dbReference>
<dbReference type="SUPFAM" id="SSF56219">
    <property type="entry name" value="DNase I-like"/>
    <property type="match status" value="1"/>
</dbReference>
<dbReference type="AlphaFoldDB" id="A0A1V3U2B4"/>
<dbReference type="GO" id="GO:0016020">
    <property type="term" value="C:membrane"/>
    <property type="evidence" value="ECO:0007669"/>
    <property type="project" value="GOC"/>
</dbReference>
<dbReference type="STRING" id="238.BBD35_16915"/>
<evidence type="ECO:0000313" key="2">
    <source>
        <dbReference type="EMBL" id="OOH96669.1"/>
    </source>
</evidence>
<gene>
    <name evidence="2" type="ORF">BMF97_05195</name>
</gene>
<name>A0A1V3U2B4_ELIME</name>
<dbReference type="GO" id="GO:0006506">
    <property type="term" value="P:GPI anchor biosynthetic process"/>
    <property type="evidence" value="ECO:0007669"/>
    <property type="project" value="TreeGrafter"/>
</dbReference>
<dbReference type="PANTHER" id="PTHR14859:SF15">
    <property type="entry name" value="ENDONUCLEASE_EXONUCLEASE_PHOSPHATASE DOMAIN-CONTAINING PROTEIN"/>
    <property type="match status" value="1"/>
</dbReference>
<dbReference type="GO" id="GO:0004519">
    <property type="term" value="F:endonuclease activity"/>
    <property type="evidence" value="ECO:0007669"/>
    <property type="project" value="UniProtKB-KW"/>
</dbReference>
<evidence type="ECO:0000313" key="3">
    <source>
        <dbReference type="Proteomes" id="UP000188947"/>
    </source>
</evidence>
<organism evidence="2 3">
    <name type="scientific">Elizabethkingia meningoseptica</name>
    <name type="common">Chryseobacterium meningosepticum</name>
    <dbReference type="NCBI Taxonomy" id="238"/>
    <lineage>
        <taxon>Bacteria</taxon>
        <taxon>Pseudomonadati</taxon>
        <taxon>Bacteroidota</taxon>
        <taxon>Flavobacteriia</taxon>
        <taxon>Flavobacteriales</taxon>
        <taxon>Weeksellaceae</taxon>
        <taxon>Elizabethkingia</taxon>
    </lineage>
</organism>
<dbReference type="Pfam" id="PF03372">
    <property type="entry name" value="Exo_endo_phos"/>
    <property type="match status" value="1"/>
</dbReference>
<dbReference type="PANTHER" id="PTHR14859">
    <property type="entry name" value="CALCOFLUOR WHITE HYPERSENSITIVE PROTEIN PRECURSOR"/>
    <property type="match status" value="1"/>
</dbReference>
<keyword evidence="2" id="KW-0255">Endonuclease</keyword>
<dbReference type="eggNOG" id="COG3568">
    <property type="taxonomic scope" value="Bacteria"/>
</dbReference>
<comment type="caution">
    <text evidence="2">The sequence shown here is derived from an EMBL/GenBank/DDBJ whole genome shotgun (WGS) entry which is preliminary data.</text>
</comment>
<keyword evidence="3" id="KW-1185">Reference proteome</keyword>
<dbReference type="InterPro" id="IPR051916">
    <property type="entry name" value="GPI-anchor_lipid_remodeler"/>
</dbReference>
<dbReference type="OrthoDB" id="5447300at2"/>
<feature type="domain" description="Endonuclease/exonuclease/phosphatase" evidence="1">
    <location>
        <begin position="32"/>
        <end position="258"/>
    </location>
</feature>
<protein>
    <submittedName>
        <fullName evidence="2">Endonuclease</fullName>
    </submittedName>
</protein>
<dbReference type="Proteomes" id="UP000188947">
    <property type="component" value="Unassembled WGS sequence"/>
</dbReference>
<keyword evidence="2" id="KW-0540">Nuclease</keyword>
<keyword evidence="2" id="KW-0378">Hydrolase</keyword>
<proteinExistence type="predicted"/>